<reference evidence="1 2" key="1">
    <citation type="submission" date="2014-04" db="EMBL/GenBank/DDBJ databases">
        <authorList>
            <consortium name="DOE Joint Genome Institute"/>
            <person name="Kuo A."/>
            <person name="Kohler A."/>
            <person name="Costa M.D."/>
            <person name="Nagy L.G."/>
            <person name="Floudas D."/>
            <person name="Copeland A."/>
            <person name="Barry K.W."/>
            <person name="Cichocki N."/>
            <person name="Veneault-Fourrey C."/>
            <person name="LaButti K."/>
            <person name="Lindquist E.A."/>
            <person name="Lipzen A."/>
            <person name="Lundell T."/>
            <person name="Morin E."/>
            <person name="Murat C."/>
            <person name="Sun H."/>
            <person name="Tunlid A."/>
            <person name="Henrissat B."/>
            <person name="Grigoriev I.V."/>
            <person name="Hibbett D.S."/>
            <person name="Martin F."/>
            <person name="Nordberg H.P."/>
            <person name="Cantor M.N."/>
            <person name="Hua S.X."/>
        </authorList>
    </citation>
    <scope>NUCLEOTIDE SEQUENCE [LARGE SCALE GENOMIC DNA]</scope>
    <source>
        <strain evidence="1 2">441</strain>
    </source>
</reference>
<organism evidence="1 2">
    <name type="scientific">Pisolithus microcarpus 441</name>
    <dbReference type="NCBI Taxonomy" id="765257"/>
    <lineage>
        <taxon>Eukaryota</taxon>
        <taxon>Fungi</taxon>
        <taxon>Dikarya</taxon>
        <taxon>Basidiomycota</taxon>
        <taxon>Agaricomycotina</taxon>
        <taxon>Agaricomycetes</taxon>
        <taxon>Agaricomycetidae</taxon>
        <taxon>Boletales</taxon>
        <taxon>Sclerodermatineae</taxon>
        <taxon>Pisolithaceae</taxon>
        <taxon>Pisolithus</taxon>
    </lineage>
</organism>
<dbReference type="EMBL" id="KN833993">
    <property type="protein sequence ID" value="KIK13468.1"/>
    <property type="molecule type" value="Genomic_DNA"/>
</dbReference>
<proteinExistence type="predicted"/>
<evidence type="ECO:0000313" key="1">
    <source>
        <dbReference type="EMBL" id="KIK13468.1"/>
    </source>
</evidence>
<protein>
    <submittedName>
        <fullName evidence="1">Uncharacterized protein</fullName>
    </submittedName>
</protein>
<evidence type="ECO:0000313" key="2">
    <source>
        <dbReference type="Proteomes" id="UP000054018"/>
    </source>
</evidence>
<sequence length="243" mass="26765">MSFSPIGEKRQSLACHYGSSLEMTDKSTVDSRIPRGPLRIEIGGSENVSSVDVEYEVNNFVGRSWGEYGPFSRITAFAAKLTHSVKTGGQDTGLIAYDSDPWARFSKLACQGETGDDMGCLIRGIKREQLKRGQIIAAPGSIFHPSEGQQDQAASGYSATDHTSKKYLFRRVMPARTTRHSRGCGEAYDEWSCMADDPGDATYLNGTASDSTSKDIPPFTIVIKYHPWSNSERYPCFPVSFYA</sequence>
<gene>
    <name evidence="1" type="ORF">PISMIDRAFT_17972</name>
</gene>
<dbReference type="Gene3D" id="2.40.30.10">
    <property type="entry name" value="Translation factors"/>
    <property type="match status" value="1"/>
</dbReference>
<accession>A0A0C9Z0C8</accession>
<dbReference type="AlphaFoldDB" id="A0A0C9Z0C8"/>
<reference evidence="2" key="2">
    <citation type="submission" date="2015-01" db="EMBL/GenBank/DDBJ databases">
        <title>Evolutionary Origins and Diversification of the Mycorrhizal Mutualists.</title>
        <authorList>
            <consortium name="DOE Joint Genome Institute"/>
            <consortium name="Mycorrhizal Genomics Consortium"/>
            <person name="Kohler A."/>
            <person name="Kuo A."/>
            <person name="Nagy L.G."/>
            <person name="Floudas D."/>
            <person name="Copeland A."/>
            <person name="Barry K.W."/>
            <person name="Cichocki N."/>
            <person name="Veneault-Fourrey C."/>
            <person name="LaButti K."/>
            <person name="Lindquist E.A."/>
            <person name="Lipzen A."/>
            <person name="Lundell T."/>
            <person name="Morin E."/>
            <person name="Murat C."/>
            <person name="Riley R."/>
            <person name="Ohm R."/>
            <person name="Sun H."/>
            <person name="Tunlid A."/>
            <person name="Henrissat B."/>
            <person name="Grigoriev I.V."/>
            <person name="Hibbett D.S."/>
            <person name="Martin F."/>
        </authorList>
    </citation>
    <scope>NUCLEOTIDE SEQUENCE [LARGE SCALE GENOMIC DNA]</scope>
    <source>
        <strain evidence="2">441</strain>
    </source>
</reference>
<keyword evidence="2" id="KW-1185">Reference proteome</keyword>
<dbReference type="Proteomes" id="UP000054018">
    <property type="component" value="Unassembled WGS sequence"/>
</dbReference>
<dbReference type="HOGENOM" id="CLU_1142954_0_0_1"/>
<name>A0A0C9Z0C8_9AGAM</name>